<protein>
    <submittedName>
        <fullName evidence="2">Uncharacterized protein</fullName>
    </submittedName>
</protein>
<dbReference type="RefSeq" id="WP_329076089.1">
    <property type="nucleotide sequence ID" value="NZ_CP108849.2"/>
</dbReference>
<proteinExistence type="predicted"/>
<evidence type="ECO:0000256" key="1">
    <source>
        <dbReference type="SAM" id="MobiDB-lite"/>
    </source>
</evidence>
<evidence type="ECO:0000313" key="3">
    <source>
        <dbReference type="Proteomes" id="UP001432209"/>
    </source>
</evidence>
<feature type="compositionally biased region" description="Polar residues" evidence="1">
    <location>
        <begin position="95"/>
        <end position="107"/>
    </location>
</feature>
<accession>A0ABZ2A554</accession>
<name>A0ABZ2A554_STRNV</name>
<dbReference type="GeneID" id="91344753"/>
<feature type="region of interest" description="Disordered" evidence="1">
    <location>
        <begin position="32"/>
        <end position="107"/>
    </location>
</feature>
<reference evidence="2" key="1">
    <citation type="submission" date="2022-10" db="EMBL/GenBank/DDBJ databases">
        <title>The complete genomes of actinobacterial strains from the NBC collection.</title>
        <authorList>
            <person name="Joergensen T.S."/>
            <person name="Alvarez Arevalo M."/>
            <person name="Sterndorff E.B."/>
            <person name="Faurdal D."/>
            <person name="Vuksanovic O."/>
            <person name="Mourched A.-S."/>
            <person name="Charusanti P."/>
            <person name="Shaw S."/>
            <person name="Blin K."/>
            <person name="Weber T."/>
        </authorList>
    </citation>
    <scope>NUCLEOTIDE SEQUENCE</scope>
    <source>
        <strain evidence="2">NBC_01432</strain>
    </source>
</reference>
<dbReference type="Proteomes" id="UP001432209">
    <property type="component" value="Chromosome"/>
</dbReference>
<gene>
    <name evidence="2" type="ORF">OG442_13305</name>
</gene>
<organism evidence="2 3">
    <name type="scientific">Streptomyces niveus</name>
    <name type="common">Streptomyces spheroides</name>
    <dbReference type="NCBI Taxonomy" id="193462"/>
    <lineage>
        <taxon>Bacteria</taxon>
        <taxon>Bacillati</taxon>
        <taxon>Actinomycetota</taxon>
        <taxon>Actinomycetes</taxon>
        <taxon>Kitasatosporales</taxon>
        <taxon>Streptomycetaceae</taxon>
        <taxon>Streptomyces</taxon>
    </lineage>
</organism>
<evidence type="ECO:0000313" key="2">
    <source>
        <dbReference type="EMBL" id="WUX52430.1"/>
    </source>
</evidence>
<feature type="compositionally biased region" description="Low complexity" evidence="1">
    <location>
        <begin position="52"/>
        <end position="69"/>
    </location>
</feature>
<sequence>MAPQDSQPNQDPVEAARQQLAATYKAIAAQQGLTGQLGDSPNPDHWRTTMNTSATTQQAGGQQQSRTSALTFLPPSTPADYAQSSATRPAGGQASGQPRGNTTGQSR</sequence>
<dbReference type="EMBL" id="CP109495">
    <property type="protein sequence ID" value="WUX52430.1"/>
    <property type="molecule type" value="Genomic_DNA"/>
</dbReference>
<keyword evidence="3" id="KW-1185">Reference proteome</keyword>